<gene>
    <name evidence="9" type="ORF">RSOL_082570</name>
</gene>
<dbReference type="EMBL" id="JATN01000322">
    <property type="protein sequence ID" value="EUC55004.1"/>
    <property type="molecule type" value="Genomic_DNA"/>
</dbReference>
<keyword evidence="7" id="KW-0378">Hydrolase</keyword>
<dbReference type="SUPFAM" id="SSF53098">
    <property type="entry name" value="Ribonuclease H-like"/>
    <property type="match status" value="1"/>
</dbReference>
<evidence type="ECO:0000256" key="5">
    <source>
        <dbReference type="ARBA" id="ARBA00022723"/>
    </source>
</evidence>
<evidence type="ECO:0000259" key="8">
    <source>
        <dbReference type="PROSITE" id="PS50879"/>
    </source>
</evidence>
<dbReference type="GO" id="GO:0043137">
    <property type="term" value="P:DNA replication, removal of RNA primer"/>
    <property type="evidence" value="ECO:0007669"/>
    <property type="project" value="TreeGrafter"/>
</dbReference>
<dbReference type="AlphaFoldDB" id="X8J0J5"/>
<evidence type="ECO:0000256" key="6">
    <source>
        <dbReference type="ARBA" id="ARBA00022759"/>
    </source>
</evidence>
<name>X8J0J5_9AGAM</name>
<feature type="domain" description="RNase H type-1" evidence="8">
    <location>
        <begin position="34"/>
        <end position="178"/>
    </location>
</feature>
<keyword evidence="5" id="KW-0479">Metal-binding</keyword>
<feature type="non-terminal residue" evidence="9">
    <location>
        <position position="190"/>
    </location>
</feature>
<keyword evidence="4" id="KW-0540">Nuclease</keyword>
<dbReference type="InterPro" id="IPR050092">
    <property type="entry name" value="RNase_H"/>
</dbReference>
<evidence type="ECO:0000256" key="1">
    <source>
        <dbReference type="ARBA" id="ARBA00000077"/>
    </source>
</evidence>
<dbReference type="PROSITE" id="PS50879">
    <property type="entry name" value="RNASE_H_1"/>
    <property type="match status" value="1"/>
</dbReference>
<accession>X8J0J5</accession>
<dbReference type="InterPro" id="IPR002156">
    <property type="entry name" value="RNaseH_domain"/>
</dbReference>
<dbReference type="Gene3D" id="3.30.420.10">
    <property type="entry name" value="Ribonuclease H-like superfamily/Ribonuclease H"/>
    <property type="match status" value="1"/>
</dbReference>
<dbReference type="GO" id="GO:0004523">
    <property type="term" value="F:RNA-DNA hybrid ribonuclease activity"/>
    <property type="evidence" value="ECO:0007669"/>
    <property type="project" value="UniProtKB-EC"/>
</dbReference>
<organism evidence="9 10">
    <name type="scientific">Rhizoctonia solani AG-3 Rhs1AP</name>
    <dbReference type="NCBI Taxonomy" id="1086054"/>
    <lineage>
        <taxon>Eukaryota</taxon>
        <taxon>Fungi</taxon>
        <taxon>Dikarya</taxon>
        <taxon>Basidiomycota</taxon>
        <taxon>Agaricomycotina</taxon>
        <taxon>Agaricomycetes</taxon>
        <taxon>Cantharellales</taxon>
        <taxon>Ceratobasidiaceae</taxon>
        <taxon>Rhizoctonia</taxon>
    </lineage>
</organism>
<comment type="caution">
    <text evidence="9">The sequence shown here is derived from an EMBL/GenBank/DDBJ whole genome shotgun (WGS) entry which is preliminary data.</text>
</comment>
<reference evidence="10" key="1">
    <citation type="journal article" date="2014" name="Genome Announc.">
        <title>Draft genome sequence of the plant-pathogenic soil fungus Rhizoctonia solani anastomosis group 3 strain Rhs1AP.</title>
        <authorList>
            <person name="Cubeta M.A."/>
            <person name="Thomas E."/>
            <person name="Dean R.A."/>
            <person name="Jabaji S."/>
            <person name="Neate S.M."/>
            <person name="Tavantzis S."/>
            <person name="Toda T."/>
            <person name="Vilgalys R."/>
            <person name="Bharathan N."/>
            <person name="Fedorova-Abrams N."/>
            <person name="Pakala S.B."/>
            <person name="Pakala S.M."/>
            <person name="Zafar N."/>
            <person name="Joardar V."/>
            <person name="Losada L."/>
            <person name="Nierman W.C."/>
        </authorList>
    </citation>
    <scope>NUCLEOTIDE SEQUENCE [LARGE SCALE GENOMIC DNA]</scope>
    <source>
        <strain evidence="10">AG-3</strain>
    </source>
</reference>
<sequence>MCLALPSHRSRGDNAKGKYADELRGLIRDYNNDPHPPVIGYSDGHAEVANGCMKIGVGYVITIHGKPVAASSRAIGHKASIYDAEMLAIAQCLTKTARIASANNATNIRIYSDNSAAIQTFWDLKRHAAQFAPVIFRRAPDPFLDGHPERRVHIAWIPGHKGFKGNEMADKLAKGGANVPPTPIFNRTVT</sequence>
<dbReference type="EC" id="3.1.26.4" evidence="3"/>
<dbReference type="InterPro" id="IPR036397">
    <property type="entry name" value="RNaseH_sf"/>
</dbReference>
<dbReference type="OrthoDB" id="3230070at2759"/>
<proteinExistence type="inferred from homology"/>
<dbReference type="GO" id="GO:0046872">
    <property type="term" value="F:metal ion binding"/>
    <property type="evidence" value="ECO:0007669"/>
    <property type="project" value="UniProtKB-KW"/>
</dbReference>
<comment type="similarity">
    <text evidence="2">Belongs to the RNase H family.</text>
</comment>
<dbReference type="Pfam" id="PF00075">
    <property type="entry name" value="RNase_H"/>
    <property type="match status" value="1"/>
</dbReference>
<comment type="catalytic activity">
    <reaction evidence="1">
        <text>Endonucleolytic cleavage to 5'-phosphomonoester.</text>
        <dbReference type="EC" id="3.1.26.4"/>
    </reaction>
</comment>
<dbReference type="Proteomes" id="UP000030108">
    <property type="component" value="Unassembled WGS sequence"/>
</dbReference>
<protein>
    <recommendedName>
        <fullName evidence="3">ribonuclease H</fullName>
        <ecNumber evidence="3">3.1.26.4</ecNumber>
    </recommendedName>
</protein>
<dbReference type="GO" id="GO:0003676">
    <property type="term" value="F:nucleic acid binding"/>
    <property type="evidence" value="ECO:0007669"/>
    <property type="project" value="InterPro"/>
</dbReference>
<evidence type="ECO:0000256" key="7">
    <source>
        <dbReference type="ARBA" id="ARBA00022801"/>
    </source>
</evidence>
<dbReference type="PANTHER" id="PTHR10642">
    <property type="entry name" value="RIBONUCLEASE H1"/>
    <property type="match status" value="1"/>
</dbReference>
<evidence type="ECO:0000256" key="2">
    <source>
        <dbReference type="ARBA" id="ARBA00005300"/>
    </source>
</evidence>
<evidence type="ECO:0000256" key="3">
    <source>
        <dbReference type="ARBA" id="ARBA00012180"/>
    </source>
</evidence>
<keyword evidence="6" id="KW-0255">Endonuclease</keyword>
<evidence type="ECO:0000313" key="9">
    <source>
        <dbReference type="EMBL" id="EUC55004.1"/>
    </source>
</evidence>
<dbReference type="PANTHER" id="PTHR10642:SF26">
    <property type="entry name" value="RIBONUCLEASE H1"/>
    <property type="match status" value="1"/>
</dbReference>
<dbReference type="InterPro" id="IPR012337">
    <property type="entry name" value="RNaseH-like_sf"/>
</dbReference>
<dbReference type="CDD" id="cd09276">
    <property type="entry name" value="Rnase_HI_RT_non_LTR"/>
    <property type="match status" value="1"/>
</dbReference>
<evidence type="ECO:0000313" key="10">
    <source>
        <dbReference type="Proteomes" id="UP000030108"/>
    </source>
</evidence>
<evidence type="ECO:0000256" key="4">
    <source>
        <dbReference type="ARBA" id="ARBA00022722"/>
    </source>
</evidence>